<sequence>MLIGYPNRNVDHQSDLWRWLPFPIEFLPERSGPSGSVEIISKPCQICSASRLVGRCWVCRCWCGMTVAGMAGSCIWLSAFEKGIPGGY</sequence>
<dbReference type="EMBL" id="DS547097">
    <property type="protein sequence ID" value="EDR10633.1"/>
    <property type="molecule type" value="Genomic_DNA"/>
</dbReference>
<keyword evidence="2" id="KW-1185">Reference proteome</keyword>
<dbReference type="AlphaFoldDB" id="B0D4W4"/>
<dbReference type="RefSeq" id="XP_001879083.1">
    <property type="nucleotide sequence ID" value="XM_001879048.1"/>
</dbReference>
<evidence type="ECO:0000313" key="2">
    <source>
        <dbReference type="Proteomes" id="UP000001194"/>
    </source>
</evidence>
<dbReference type="Proteomes" id="UP000001194">
    <property type="component" value="Unassembled WGS sequence"/>
</dbReference>
<organism evidence="2">
    <name type="scientific">Laccaria bicolor (strain S238N-H82 / ATCC MYA-4686)</name>
    <name type="common">Bicoloured deceiver</name>
    <name type="synonym">Laccaria laccata var. bicolor</name>
    <dbReference type="NCBI Taxonomy" id="486041"/>
    <lineage>
        <taxon>Eukaryota</taxon>
        <taxon>Fungi</taxon>
        <taxon>Dikarya</taxon>
        <taxon>Basidiomycota</taxon>
        <taxon>Agaricomycotina</taxon>
        <taxon>Agaricomycetes</taxon>
        <taxon>Agaricomycetidae</taxon>
        <taxon>Agaricales</taxon>
        <taxon>Agaricineae</taxon>
        <taxon>Hydnangiaceae</taxon>
        <taxon>Laccaria</taxon>
    </lineage>
</organism>
<reference evidence="1 2" key="1">
    <citation type="journal article" date="2008" name="Nature">
        <title>The genome of Laccaria bicolor provides insights into mycorrhizal symbiosis.</title>
        <authorList>
            <person name="Martin F."/>
            <person name="Aerts A."/>
            <person name="Ahren D."/>
            <person name="Brun A."/>
            <person name="Danchin E.G.J."/>
            <person name="Duchaussoy F."/>
            <person name="Gibon J."/>
            <person name="Kohler A."/>
            <person name="Lindquist E."/>
            <person name="Pereda V."/>
            <person name="Salamov A."/>
            <person name="Shapiro H.J."/>
            <person name="Wuyts J."/>
            <person name="Blaudez D."/>
            <person name="Buee M."/>
            <person name="Brokstein P."/>
            <person name="Canbaeck B."/>
            <person name="Cohen D."/>
            <person name="Courty P.E."/>
            <person name="Coutinho P.M."/>
            <person name="Delaruelle C."/>
            <person name="Detter J.C."/>
            <person name="Deveau A."/>
            <person name="DiFazio S."/>
            <person name="Duplessis S."/>
            <person name="Fraissinet-Tachet L."/>
            <person name="Lucic E."/>
            <person name="Frey-Klett P."/>
            <person name="Fourrey C."/>
            <person name="Feussner I."/>
            <person name="Gay G."/>
            <person name="Grimwood J."/>
            <person name="Hoegger P.J."/>
            <person name="Jain P."/>
            <person name="Kilaru S."/>
            <person name="Labbe J."/>
            <person name="Lin Y.C."/>
            <person name="Legue V."/>
            <person name="Le Tacon F."/>
            <person name="Marmeisse R."/>
            <person name="Melayah D."/>
            <person name="Montanini B."/>
            <person name="Muratet M."/>
            <person name="Nehls U."/>
            <person name="Niculita-Hirzel H."/>
            <person name="Oudot-Le Secq M.P."/>
            <person name="Peter M."/>
            <person name="Quesneville H."/>
            <person name="Rajashekar B."/>
            <person name="Reich M."/>
            <person name="Rouhier N."/>
            <person name="Schmutz J."/>
            <person name="Yin T."/>
            <person name="Chalot M."/>
            <person name="Henrissat B."/>
            <person name="Kuees U."/>
            <person name="Lucas S."/>
            <person name="Van de Peer Y."/>
            <person name="Podila G.K."/>
            <person name="Polle A."/>
            <person name="Pukkila P.J."/>
            <person name="Richardson P.M."/>
            <person name="Rouze P."/>
            <person name="Sanders I.R."/>
            <person name="Stajich J.E."/>
            <person name="Tunlid A."/>
            <person name="Tuskan G."/>
            <person name="Grigoriev I.V."/>
        </authorList>
    </citation>
    <scope>NUCLEOTIDE SEQUENCE [LARGE SCALE GENOMIC DNA]</scope>
    <source>
        <strain evidence="2">S238N-H82 / ATCC MYA-4686</strain>
    </source>
</reference>
<proteinExistence type="predicted"/>
<dbReference type="HOGENOM" id="CLU_2469478_0_0_1"/>
<dbReference type="KEGG" id="lbc:LACBIDRAFT_317315"/>
<accession>B0D4W4</accession>
<dbReference type="InParanoid" id="B0D4W4"/>
<gene>
    <name evidence="1" type="ORF">LACBIDRAFT_317315</name>
</gene>
<dbReference type="GeneID" id="6074357"/>
<name>B0D4W4_LACBS</name>
<evidence type="ECO:0000313" key="1">
    <source>
        <dbReference type="EMBL" id="EDR10633.1"/>
    </source>
</evidence>
<protein>
    <submittedName>
        <fullName evidence="1">Predicted protein</fullName>
    </submittedName>
</protein>